<gene>
    <name evidence="2" type="ORF">QE152_g25765</name>
</gene>
<feature type="region of interest" description="Disordered" evidence="1">
    <location>
        <begin position="1"/>
        <end position="42"/>
    </location>
</feature>
<comment type="caution">
    <text evidence="2">The sequence shown here is derived from an EMBL/GenBank/DDBJ whole genome shotgun (WGS) entry which is preliminary data.</text>
</comment>
<keyword evidence="3" id="KW-1185">Reference proteome</keyword>
<dbReference type="Proteomes" id="UP001458880">
    <property type="component" value="Unassembled WGS sequence"/>
</dbReference>
<accession>A0AAW1K0V8</accession>
<feature type="compositionally biased region" description="Polar residues" evidence="1">
    <location>
        <begin position="195"/>
        <end position="210"/>
    </location>
</feature>
<sequence length="210" mass="23118">MVPHGTPQMRRLPQSTLSVTRSPNSFPRSSTKSPSVPQSLQRVSHCSPEYLTVTQTNPTLPQSPPQFSRALTEVPRVPHNPEEYLNPTLPQSPPQFSRALTEVPRVPHNPEEYLSGPYTYLGFTTVSPTGTQNLLVLQHSPPEPPQSFSLFPKVSHSYPDLQHSPPEPPQSFSLFPKVSDSYPDSPSTSPESSTVLQSPYRGSQGSPQSP</sequence>
<feature type="compositionally biased region" description="Low complexity" evidence="1">
    <location>
        <begin position="179"/>
        <end position="194"/>
    </location>
</feature>
<feature type="compositionally biased region" description="Polar residues" evidence="1">
    <location>
        <begin position="13"/>
        <end position="42"/>
    </location>
</feature>
<evidence type="ECO:0000256" key="1">
    <source>
        <dbReference type="SAM" id="MobiDB-lite"/>
    </source>
</evidence>
<organism evidence="2 3">
    <name type="scientific">Popillia japonica</name>
    <name type="common">Japanese beetle</name>
    <dbReference type="NCBI Taxonomy" id="7064"/>
    <lineage>
        <taxon>Eukaryota</taxon>
        <taxon>Metazoa</taxon>
        <taxon>Ecdysozoa</taxon>
        <taxon>Arthropoda</taxon>
        <taxon>Hexapoda</taxon>
        <taxon>Insecta</taxon>
        <taxon>Pterygota</taxon>
        <taxon>Neoptera</taxon>
        <taxon>Endopterygota</taxon>
        <taxon>Coleoptera</taxon>
        <taxon>Polyphaga</taxon>
        <taxon>Scarabaeiformia</taxon>
        <taxon>Scarabaeidae</taxon>
        <taxon>Rutelinae</taxon>
        <taxon>Popillia</taxon>
    </lineage>
</organism>
<evidence type="ECO:0000313" key="2">
    <source>
        <dbReference type="EMBL" id="KAK9710906.1"/>
    </source>
</evidence>
<name>A0AAW1K0V8_POPJA</name>
<protein>
    <submittedName>
        <fullName evidence="2">Uncharacterized protein</fullName>
    </submittedName>
</protein>
<dbReference type="AlphaFoldDB" id="A0AAW1K0V8"/>
<evidence type="ECO:0000313" key="3">
    <source>
        <dbReference type="Proteomes" id="UP001458880"/>
    </source>
</evidence>
<dbReference type="EMBL" id="JASPKY010000287">
    <property type="protein sequence ID" value="KAK9710906.1"/>
    <property type="molecule type" value="Genomic_DNA"/>
</dbReference>
<proteinExistence type="predicted"/>
<feature type="region of interest" description="Disordered" evidence="1">
    <location>
        <begin position="146"/>
        <end position="210"/>
    </location>
</feature>
<reference evidence="2 3" key="1">
    <citation type="journal article" date="2024" name="BMC Genomics">
        <title>De novo assembly and annotation of Popillia japonica's genome with initial clues to its potential as an invasive pest.</title>
        <authorList>
            <person name="Cucini C."/>
            <person name="Boschi S."/>
            <person name="Funari R."/>
            <person name="Cardaioli E."/>
            <person name="Iannotti N."/>
            <person name="Marturano G."/>
            <person name="Paoli F."/>
            <person name="Bruttini M."/>
            <person name="Carapelli A."/>
            <person name="Frati F."/>
            <person name="Nardi F."/>
        </authorList>
    </citation>
    <scope>NUCLEOTIDE SEQUENCE [LARGE SCALE GENOMIC DNA]</scope>
    <source>
        <strain evidence="2">DMR45628</strain>
    </source>
</reference>